<dbReference type="Pfam" id="PF12850">
    <property type="entry name" value="Metallophos_2"/>
    <property type="match status" value="1"/>
</dbReference>
<reference evidence="3 4" key="1">
    <citation type="submission" date="2023-12" db="EMBL/GenBank/DDBJ databases">
        <title>the genome sequence of Hyalangium sp. s54d21.</title>
        <authorList>
            <person name="Zhang X."/>
        </authorList>
    </citation>
    <scope>NUCLEOTIDE SEQUENCE [LARGE SCALE GENOMIC DNA]</scope>
    <source>
        <strain evidence="4">s54d21</strain>
    </source>
</reference>
<dbReference type="Gene3D" id="3.60.21.10">
    <property type="match status" value="1"/>
</dbReference>
<feature type="domain" description="Calcineurin-like phosphoesterase" evidence="2">
    <location>
        <begin position="1"/>
        <end position="180"/>
    </location>
</feature>
<dbReference type="PANTHER" id="PTHR12905:SF0">
    <property type="entry name" value="CALCINEURIN-LIKE PHOSPHOESTERASE DOMAIN-CONTAINING PROTEIN"/>
    <property type="match status" value="1"/>
</dbReference>
<name>A0ABU5H7W0_9BACT</name>
<dbReference type="RefSeq" id="WP_321547581.1">
    <property type="nucleotide sequence ID" value="NZ_JAXIVS010000007.1"/>
</dbReference>
<keyword evidence="4" id="KW-1185">Reference proteome</keyword>
<organism evidence="3 4">
    <name type="scientific">Hyalangium rubrum</name>
    <dbReference type="NCBI Taxonomy" id="3103134"/>
    <lineage>
        <taxon>Bacteria</taxon>
        <taxon>Pseudomonadati</taxon>
        <taxon>Myxococcota</taxon>
        <taxon>Myxococcia</taxon>
        <taxon>Myxococcales</taxon>
        <taxon>Cystobacterineae</taxon>
        <taxon>Archangiaceae</taxon>
        <taxon>Hyalangium</taxon>
    </lineage>
</organism>
<dbReference type="InterPro" id="IPR029052">
    <property type="entry name" value="Metallo-depent_PP-like"/>
</dbReference>
<evidence type="ECO:0000259" key="2">
    <source>
        <dbReference type="Pfam" id="PF12850"/>
    </source>
</evidence>
<evidence type="ECO:0000313" key="3">
    <source>
        <dbReference type="EMBL" id="MDY7228852.1"/>
    </source>
</evidence>
<dbReference type="EMBL" id="JAXIVS010000007">
    <property type="protein sequence ID" value="MDY7228852.1"/>
    <property type="molecule type" value="Genomic_DNA"/>
</dbReference>
<dbReference type="PANTHER" id="PTHR12905">
    <property type="entry name" value="METALLOPHOSPHOESTERASE"/>
    <property type="match status" value="1"/>
</dbReference>
<dbReference type="InterPro" id="IPR024654">
    <property type="entry name" value="Calcineurin-like_PHP_lpxH"/>
</dbReference>
<dbReference type="SUPFAM" id="SSF56300">
    <property type="entry name" value="Metallo-dependent phosphatases"/>
    <property type="match status" value="1"/>
</dbReference>
<dbReference type="InterPro" id="IPR051693">
    <property type="entry name" value="UPF0046_metallophosphoest"/>
</dbReference>
<accession>A0ABU5H7W0</accession>
<comment type="similarity">
    <text evidence="1">Belongs to the metallophosphoesterase superfamily. YfcE family.</text>
</comment>
<gene>
    <name evidence="3" type="ORF">SYV04_20680</name>
</gene>
<evidence type="ECO:0000313" key="4">
    <source>
        <dbReference type="Proteomes" id="UP001291309"/>
    </source>
</evidence>
<dbReference type="Proteomes" id="UP001291309">
    <property type="component" value="Unassembled WGS sequence"/>
</dbReference>
<sequence length="224" mass="24871">MRLALISDTHMKHAALTVPACEVLIHAGDFSRRGTREELEGFLAWFASQSAPTKLFIAGNHDFVCEREPALARRLAREAGVHYLQEEEVHVGGLRIWGSPVTPWYRGMAFNRDRGETLRAHWERIPAGLDVLVTHGPPLGLGDRTFLKSSVGCAELLARIREVPPRVHVFGHIHEARGEYSLPGVPTRFLNVSTCRLLPVGLRAPVLLELEPASEREASVRPTA</sequence>
<proteinExistence type="inferred from homology"/>
<dbReference type="CDD" id="cd07379">
    <property type="entry name" value="MPP_239FB"/>
    <property type="match status" value="1"/>
</dbReference>
<comment type="caution">
    <text evidence="3">The sequence shown here is derived from an EMBL/GenBank/DDBJ whole genome shotgun (WGS) entry which is preliminary data.</text>
</comment>
<evidence type="ECO:0000256" key="1">
    <source>
        <dbReference type="ARBA" id="ARBA00008950"/>
    </source>
</evidence>
<protein>
    <submittedName>
        <fullName evidence="3">Metallophosphatase domain-containing protein</fullName>
    </submittedName>
</protein>